<evidence type="ECO:0000313" key="2">
    <source>
        <dbReference type="EMBL" id="DAD93720.1"/>
    </source>
</evidence>
<protein>
    <recommendedName>
        <fullName evidence="1">DUF7253 domain-containing protein</fullName>
    </recommendedName>
</protein>
<dbReference type="Pfam" id="PF23911">
    <property type="entry name" value="DUF7253"/>
    <property type="match status" value="1"/>
</dbReference>
<name>A0A8S5NHP6_9CAUD</name>
<accession>A0A8S5NHP6</accession>
<dbReference type="EMBL" id="BK015165">
    <property type="protein sequence ID" value="DAD93720.1"/>
    <property type="molecule type" value="Genomic_DNA"/>
</dbReference>
<organism evidence="2">
    <name type="scientific">Siphoviridae sp. ctxOE3</name>
    <dbReference type="NCBI Taxonomy" id="2826519"/>
    <lineage>
        <taxon>Viruses</taxon>
        <taxon>Duplodnaviria</taxon>
        <taxon>Heunggongvirae</taxon>
        <taxon>Uroviricota</taxon>
        <taxon>Caudoviricetes</taxon>
    </lineage>
</organism>
<dbReference type="InterPro" id="IPR055677">
    <property type="entry name" value="DUF7253"/>
</dbReference>
<proteinExistence type="predicted"/>
<sequence>MAKFFGEIGFVTQVQTEPGIWEDKPIEKQYYGDVFREARRFGASDEVLGSINLSNQISIIADGFLTDNIQNLKYVRWMGGLWKISYVELKFPRLVLELTGVYNGPTANSP</sequence>
<reference evidence="2" key="1">
    <citation type="journal article" date="2021" name="Proc. Natl. Acad. Sci. U.S.A.">
        <title>A Catalog of Tens of Thousands of Viruses from Human Metagenomes Reveals Hidden Associations with Chronic Diseases.</title>
        <authorList>
            <person name="Tisza M.J."/>
            <person name="Buck C.B."/>
        </authorList>
    </citation>
    <scope>NUCLEOTIDE SEQUENCE</scope>
    <source>
        <strain evidence="2">CtxOE3</strain>
    </source>
</reference>
<feature type="domain" description="DUF7253" evidence="1">
    <location>
        <begin position="1"/>
        <end position="108"/>
    </location>
</feature>
<evidence type="ECO:0000259" key="1">
    <source>
        <dbReference type="Pfam" id="PF23911"/>
    </source>
</evidence>